<protein>
    <recommendedName>
        <fullName evidence="7">GtrA/DPMS transmembrane domain-containing protein</fullName>
    </recommendedName>
</protein>
<evidence type="ECO:0000256" key="6">
    <source>
        <dbReference type="SAM" id="Phobius"/>
    </source>
</evidence>
<dbReference type="GO" id="GO:0000271">
    <property type="term" value="P:polysaccharide biosynthetic process"/>
    <property type="evidence" value="ECO:0007669"/>
    <property type="project" value="InterPro"/>
</dbReference>
<evidence type="ECO:0000313" key="8">
    <source>
        <dbReference type="EMBL" id="UGS36121.1"/>
    </source>
</evidence>
<name>A0A9E7C090_9ACTN</name>
<evidence type="ECO:0000313" key="9">
    <source>
        <dbReference type="Proteomes" id="UP001162834"/>
    </source>
</evidence>
<dbReference type="PANTHER" id="PTHR38459:SF1">
    <property type="entry name" value="PROPHAGE BACTOPRENOL-LINKED GLUCOSE TRANSLOCASE HOMOLOG"/>
    <property type="match status" value="1"/>
</dbReference>
<organism evidence="8 9">
    <name type="scientific">Capillimicrobium parvum</name>
    <dbReference type="NCBI Taxonomy" id="2884022"/>
    <lineage>
        <taxon>Bacteria</taxon>
        <taxon>Bacillati</taxon>
        <taxon>Actinomycetota</taxon>
        <taxon>Thermoleophilia</taxon>
        <taxon>Solirubrobacterales</taxon>
        <taxon>Capillimicrobiaceae</taxon>
        <taxon>Capillimicrobium</taxon>
    </lineage>
</organism>
<keyword evidence="4 6" id="KW-1133">Transmembrane helix</keyword>
<evidence type="ECO:0000256" key="1">
    <source>
        <dbReference type="ARBA" id="ARBA00004141"/>
    </source>
</evidence>
<dbReference type="AlphaFoldDB" id="A0A9E7C090"/>
<reference evidence="8" key="1">
    <citation type="journal article" date="2022" name="Int. J. Syst. Evol. Microbiol.">
        <title>Pseudomonas aegrilactucae sp. nov. and Pseudomonas morbosilactucae sp. nov., pathogens causing bacterial rot of lettuce in Japan.</title>
        <authorList>
            <person name="Sawada H."/>
            <person name="Fujikawa T."/>
            <person name="Satou M."/>
        </authorList>
    </citation>
    <scope>NUCLEOTIDE SEQUENCE</scope>
    <source>
        <strain evidence="8">0166_1</strain>
    </source>
</reference>
<dbReference type="EMBL" id="CP087164">
    <property type="protein sequence ID" value="UGS36121.1"/>
    <property type="molecule type" value="Genomic_DNA"/>
</dbReference>
<evidence type="ECO:0000256" key="3">
    <source>
        <dbReference type="ARBA" id="ARBA00022692"/>
    </source>
</evidence>
<dbReference type="Pfam" id="PF04138">
    <property type="entry name" value="GtrA_DPMS_TM"/>
    <property type="match status" value="1"/>
</dbReference>
<feature type="domain" description="GtrA/DPMS transmembrane" evidence="7">
    <location>
        <begin position="23"/>
        <end position="138"/>
    </location>
</feature>
<gene>
    <name evidence="8" type="ORF">DSM104329_02521</name>
</gene>
<accession>A0A9E7C090</accession>
<evidence type="ECO:0000256" key="5">
    <source>
        <dbReference type="ARBA" id="ARBA00023136"/>
    </source>
</evidence>
<feature type="transmembrane region" description="Helical" evidence="6">
    <location>
        <begin position="21"/>
        <end position="42"/>
    </location>
</feature>
<sequence>MPRSPSASLLLTRDRASLSQFARFCVVGTSGFVVSLVTFALLLERTGIDYRAADALAFLVAVANNFVWNRRWTFATARAGAVGQASRFLVVSVMATALSLAILTGLVAALHADAIAAQAAATIAVTPLSFMGNRRWAFAAGSRPRQRPHRKREPAGGD</sequence>
<feature type="transmembrane region" description="Helical" evidence="6">
    <location>
        <begin position="88"/>
        <end position="109"/>
    </location>
</feature>
<comment type="subcellular location">
    <subcellularLocation>
        <location evidence="1">Membrane</location>
        <topology evidence="1">Multi-pass membrane protein</topology>
    </subcellularLocation>
</comment>
<evidence type="ECO:0000259" key="7">
    <source>
        <dbReference type="Pfam" id="PF04138"/>
    </source>
</evidence>
<evidence type="ECO:0000256" key="4">
    <source>
        <dbReference type="ARBA" id="ARBA00022989"/>
    </source>
</evidence>
<dbReference type="InterPro" id="IPR051401">
    <property type="entry name" value="GtrA_CellWall_Glycosyl"/>
</dbReference>
<dbReference type="RefSeq" id="WP_259315799.1">
    <property type="nucleotide sequence ID" value="NZ_CP087164.1"/>
</dbReference>
<dbReference type="KEGG" id="sbae:DSM104329_02521"/>
<dbReference type="Proteomes" id="UP001162834">
    <property type="component" value="Chromosome"/>
</dbReference>
<keyword evidence="5 6" id="KW-0472">Membrane</keyword>
<keyword evidence="3 6" id="KW-0812">Transmembrane</keyword>
<feature type="transmembrane region" description="Helical" evidence="6">
    <location>
        <begin position="48"/>
        <end position="67"/>
    </location>
</feature>
<dbReference type="PANTHER" id="PTHR38459">
    <property type="entry name" value="PROPHAGE BACTOPRENOL-LINKED GLUCOSE TRANSLOCASE HOMOLOG"/>
    <property type="match status" value="1"/>
</dbReference>
<evidence type="ECO:0000256" key="2">
    <source>
        <dbReference type="ARBA" id="ARBA00009399"/>
    </source>
</evidence>
<proteinExistence type="inferred from homology"/>
<dbReference type="GO" id="GO:0005886">
    <property type="term" value="C:plasma membrane"/>
    <property type="evidence" value="ECO:0007669"/>
    <property type="project" value="TreeGrafter"/>
</dbReference>
<comment type="similarity">
    <text evidence="2">Belongs to the GtrA family.</text>
</comment>
<feature type="transmembrane region" description="Helical" evidence="6">
    <location>
        <begin position="115"/>
        <end position="133"/>
    </location>
</feature>
<dbReference type="InterPro" id="IPR007267">
    <property type="entry name" value="GtrA_DPMS_TM"/>
</dbReference>
<keyword evidence="9" id="KW-1185">Reference proteome</keyword>